<dbReference type="EMBL" id="FZPD01000001">
    <property type="protein sequence ID" value="SNS51600.1"/>
    <property type="molecule type" value="Genomic_DNA"/>
</dbReference>
<dbReference type="OrthoDB" id="9894454at2"/>
<evidence type="ECO:0000313" key="1">
    <source>
        <dbReference type="EMBL" id="SNS51600.1"/>
    </source>
</evidence>
<evidence type="ECO:0000313" key="2">
    <source>
        <dbReference type="Proteomes" id="UP000198393"/>
    </source>
</evidence>
<dbReference type="PROSITE" id="PS51257">
    <property type="entry name" value="PROKAR_LIPOPROTEIN"/>
    <property type="match status" value="1"/>
</dbReference>
<accession>A0A239F3K5</accession>
<gene>
    <name evidence="1" type="ORF">SAMN05421640_0479</name>
</gene>
<reference evidence="1 2" key="1">
    <citation type="submission" date="2017-06" db="EMBL/GenBank/DDBJ databases">
        <authorList>
            <person name="Kim H.J."/>
            <person name="Triplett B.A."/>
        </authorList>
    </citation>
    <scope>NUCLEOTIDE SEQUENCE [LARGE SCALE GENOMIC DNA]</scope>
    <source>
        <strain evidence="1 2">DSM 19307</strain>
    </source>
</reference>
<dbReference type="RefSeq" id="WP_089355244.1">
    <property type="nucleotide sequence ID" value="NZ_FZPD01000001.1"/>
</dbReference>
<name>A0A239F3K5_EKHLU</name>
<keyword evidence="2" id="KW-1185">Reference proteome</keyword>
<dbReference type="AlphaFoldDB" id="A0A239F3K5"/>
<sequence>MNWKAITFIACALFFACGEDESCGEKGNANGECLDVAIDYDVFDLGGNRPTPTSSEYMLITYQFGPGSPRFSFAIWANQYNDNTFDSEGENYVFELGKGYNSATMTFNGDFNTTGKVTTTFSKIDRGQGLVSGSFTWVQDANDFVDADSFTGTFTDVSVSFD</sequence>
<protein>
    <recommendedName>
        <fullName evidence="3">Lipoprotein</fullName>
    </recommendedName>
</protein>
<organism evidence="1 2">
    <name type="scientific">Ekhidna lutea</name>
    <dbReference type="NCBI Taxonomy" id="447679"/>
    <lineage>
        <taxon>Bacteria</taxon>
        <taxon>Pseudomonadati</taxon>
        <taxon>Bacteroidota</taxon>
        <taxon>Cytophagia</taxon>
        <taxon>Cytophagales</taxon>
        <taxon>Reichenbachiellaceae</taxon>
        <taxon>Ekhidna</taxon>
    </lineage>
</organism>
<evidence type="ECO:0008006" key="3">
    <source>
        <dbReference type="Google" id="ProtNLM"/>
    </source>
</evidence>
<proteinExistence type="predicted"/>
<dbReference type="Proteomes" id="UP000198393">
    <property type="component" value="Unassembled WGS sequence"/>
</dbReference>